<reference evidence="2" key="1">
    <citation type="journal article" date="2023" name="Front. Mar. Sci.">
        <title>A new Merluccius polli reference genome to investigate the effects of global change in West African waters.</title>
        <authorList>
            <person name="Mateo J.L."/>
            <person name="Blanco-Fernandez C."/>
            <person name="Garcia-Vazquez E."/>
            <person name="Machado-Schiaffino G."/>
        </authorList>
    </citation>
    <scope>NUCLEOTIDE SEQUENCE</scope>
    <source>
        <strain evidence="2">C29</strain>
        <tissue evidence="2">Fin</tissue>
    </source>
</reference>
<organism evidence="2 3">
    <name type="scientific">Merluccius polli</name>
    <name type="common">Benguela hake</name>
    <name type="synonym">Merluccius cadenati</name>
    <dbReference type="NCBI Taxonomy" id="89951"/>
    <lineage>
        <taxon>Eukaryota</taxon>
        <taxon>Metazoa</taxon>
        <taxon>Chordata</taxon>
        <taxon>Craniata</taxon>
        <taxon>Vertebrata</taxon>
        <taxon>Euteleostomi</taxon>
        <taxon>Actinopterygii</taxon>
        <taxon>Neopterygii</taxon>
        <taxon>Teleostei</taxon>
        <taxon>Neoteleostei</taxon>
        <taxon>Acanthomorphata</taxon>
        <taxon>Zeiogadaria</taxon>
        <taxon>Gadariae</taxon>
        <taxon>Gadiformes</taxon>
        <taxon>Gadoidei</taxon>
        <taxon>Merlucciidae</taxon>
        <taxon>Merluccius</taxon>
    </lineage>
</organism>
<name>A0AA47N4U1_MERPO</name>
<protein>
    <submittedName>
        <fullName evidence="2">Uncharacterized protein</fullName>
    </submittedName>
</protein>
<feature type="region of interest" description="Disordered" evidence="1">
    <location>
        <begin position="280"/>
        <end position="301"/>
    </location>
</feature>
<dbReference type="EMBL" id="JAOPHQ010001011">
    <property type="protein sequence ID" value="KAK0152438.1"/>
    <property type="molecule type" value="Genomic_DNA"/>
</dbReference>
<sequence length="726" mass="82633">MHDLLEGVGPYELKLVLSSLIGDKHLTLEKLNYRITSFDYGFADLKNKPSVIGKQELKNPERALHQSAAQTWCLLRLLPCMIGDLVPEENKHWELLLLLECMELIFSPSLTPEVTIYLAAIIDEHHSLFLELYPNLHLRPKHHFMVHYSNSILKLGPLIHFWSMRFEAKHSFFKRISNTTCNFKNICKTMAFRHQMTLCYYLLSGSVFKTETEVGPGHSTLLALMDGFGDVQSGLEDIPPFTETFVPAWVKGAWYTPGRKCRPATGFLEERLRNIRKRMRKANRPCPQERPEESDTVSTSESVLPSEKLQDIVEWLKVHKYPVSEVEAQMKQTAMYRGVWIRSNGSKSILEILTEFPRLIDNPGMISQDFEQLHPEAAEKLFQNWATIAEKVLAYAQQEGKLAPVLDNLTPVGGKVFRPTAEESQSAFIYMQPVGTNIVEYINTSQLNQQDPHVLCLGDEFITNQAFIIISGHAIEATSLLEAVDSWPIKAVSPNVVHNFDLKDTCTQITDYLMNAQCTFDGGQLIWQESAYSVDLVFLHVEELDFGERKECVIEGFRCGRSLYGGSNAIGRPFPVTSFQETPVYRGKSHLERNGAQEIEVLSSILHGRPITNEEELLDPRMVLLQKLKNWFELSPNGRRIMLHGRSMLWCLIGLARRASCTSRPFLICRPMLWCLISLTRIANGHRSYELGPMTRHLKQDGMDPNTESIVLHSDTGKPHAILIDI</sequence>
<dbReference type="Proteomes" id="UP001174136">
    <property type="component" value="Unassembled WGS sequence"/>
</dbReference>
<proteinExistence type="predicted"/>
<evidence type="ECO:0000313" key="2">
    <source>
        <dbReference type="EMBL" id="KAK0152438.1"/>
    </source>
</evidence>
<dbReference type="PANTHER" id="PTHR31912:SF34">
    <property type="entry name" value="NOTOCHORD-RELATED PROTEIN"/>
    <property type="match status" value="1"/>
</dbReference>
<evidence type="ECO:0000256" key="1">
    <source>
        <dbReference type="SAM" id="MobiDB-lite"/>
    </source>
</evidence>
<evidence type="ECO:0000313" key="3">
    <source>
        <dbReference type="Proteomes" id="UP001174136"/>
    </source>
</evidence>
<keyword evidence="3" id="KW-1185">Reference proteome</keyword>
<accession>A0AA47N4U1</accession>
<dbReference type="AlphaFoldDB" id="A0AA47N4U1"/>
<gene>
    <name evidence="2" type="ORF">N1851_006046</name>
</gene>
<dbReference type="PANTHER" id="PTHR31912">
    <property type="entry name" value="IP13529P"/>
    <property type="match status" value="1"/>
</dbReference>
<comment type="caution">
    <text evidence="2">The sequence shown here is derived from an EMBL/GenBank/DDBJ whole genome shotgun (WGS) entry which is preliminary data.</text>
</comment>